<evidence type="ECO:0000256" key="2">
    <source>
        <dbReference type="ARBA" id="ARBA00022771"/>
    </source>
</evidence>
<proteinExistence type="predicted"/>
<reference evidence="6 7" key="1">
    <citation type="journal article" date="2021" name="Environ. Microbiol.">
        <title>Gene family expansions and transcriptome signatures uncover fungal adaptations to wood decay.</title>
        <authorList>
            <person name="Hage H."/>
            <person name="Miyauchi S."/>
            <person name="Viragh M."/>
            <person name="Drula E."/>
            <person name="Min B."/>
            <person name="Chaduli D."/>
            <person name="Navarro D."/>
            <person name="Favel A."/>
            <person name="Norest M."/>
            <person name="Lesage-Meessen L."/>
            <person name="Balint B."/>
            <person name="Merenyi Z."/>
            <person name="de Eugenio L."/>
            <person name="Morin E."/>
            <person name="Martinez A.T."/>
            <person name="Baldrian P."/>
            <person name="Stursova M."/>
            <person name="Martinez M.J."/>
            <person name="Novotny C."/>
            <person name="Magnuson J.K."/>
            <person name="Spatafora J.W."/>
            <person name="Maurice S."/>
            <person name="Pangilinan J."/>
            <person name="Andreopoulos W."/>
            <person name="LaButti K."/>
            <person name="Hundley H."/>
            <person name="Na H."/>
            <person name="Kuo A."/>
            <person name="Barry K."/>
            <person name="Lipzen A."/>
            <person name="Henrissat B."/>
            <person name="Riley R."/>
            <person name="Ahrendt S."/>
            <person name="Nagy L.G."/>
            <person name="Grigoriev I.V."/>
            <person name="Martin F."/>
            <person name="Rosso M.N."/>
        </authorList>
    </citation>
    <scope>NUCLEOTIDE SEQUENCE [LARGE SCALE GENOMIC DNA]</scope>
    <source>
        <strain evidence="6 7">CIRM-BRFM 1785</strain>
    </source>
</reference>
<keyword evidence="2 4" id="KW-0863">Zinc-finger</keyword>
<dbReference type="Pfam" id="PF01753">
    <property type="entry name" value="zf-MYND"/>
    <property type="match status" value="1"/>
</dbReference>
<evidence type="ECO:0000256" key="4">
    <source>
        <dbReference type="PROSITE-ProRule" id="PRU00134"/>
    </source>
</evidence>
<accession>A0ABQ8KSD6</accession>
<dbReference type="EMBL" id="JADCUA010000003">
    <property type="protein sequence ID" value="KAH9841731.1"/>
    <property type="molecule type" value="Genomic_DNA"/>
</dbReference>
<dbReference type="RefSeq" id="XP_047783030.1">
    <property type="nucleotide sequence ID" value="XM_047917964.1"/>
</dbReference>
<keyword evidence="3" id="KW-0862">Zinc</keyword>
<gene>
    <name evidence="6" type="ORF">C8Q71DRAFT_345938</name>
</gene>
<keyword evidence="1" id="KW-0479">Metal-binding</keyword>
<dbReference type="GeneID" id="71998696"/>
<dbReference type="Gene3D" id="6.10.140.2220">
    <property type="match status" value="1"/>
</dbReference>
<sequence length="203" mass="23630">MADRSECFYCHKSDFTKNLKRCSRCRGALYCGPECQSKDWQSHRELCSDSDRWYDKYRGCRDGSMHEGRMELMTWEWYDHDIDHRKGWGNSFIEDAEDVKRTFEVDCKGKKSLFYKRKPNAFRWTCCGTHARMNYGCDHHGSGSKPCTCDFCHMGKPLPDSIYYKESGERMGLKLQRGPDPRSFNPGLAAMAATGRTMFGLEM</sequence>
<dbReference type="PROSITE" id="PS01360">
    <property type="entry name" value="ZF_MYND_1"/>
    <property type="match status" value="1"/>
</dbReference>
<dbReference type="SUPFAM" id="SSF144232">
    <property type="entry name" value="HIT/MYND zinc finger-like"/>
    <property type="match status" value="1"/>
</dbReference>
<evidence type="ECO:0000259" key="5">
    <source>
        <dbReference type="PROSITE" id="PS50865"/>
    </source>
</evidence>
<dbReference type="InterPro" id="IPR002893">
    <property type="entry name" value="Znf_MYND"/>
</dbReference>
<evidence type="ECO:0000256" key="3">
    <source>
        <dbReference type="ARBA" id="ARBA00022833"/>
    </source>
</evidence>
<dbReference type="PROSITE" id="PS50865">
    <property type="entry name" value="ZF_MYND_2"/>
    <property type="match status" value="1"/>
</dbReference>
<name>A0ABQ8KSD6_9APHY</name>
<dbReference type="Proteomes" id="UP000814176">
    <property type="component" value="Unassembled WGS sequence"/>
</dbReference>
<feature type="domain" description="MYND-type" evidence="5">
    <location>
        <begin position="7"/>
        <end position="47"/>
    </location>
</feature>
<evidence type="ECO:0000256" key="1">
    <source>
        <dbReference type="ARBA" id="ARBA00022723"/>
    </source>
</evidence>
<evidence type="ECO:0000313" key="6">
    <source>
        <dbReference type="EMBL" id="KAH9841731.1"/>
    </source>
</evidence>
<keyword evidence="7" id="KW-1185">Reference proteome</keyword>
<comment type="caution">
    <text evidence="6">The sequence shown here is derived from an EMBL/GenBank/DDBJ whole genome shotgun (WGS) entry which is preliminary data.</text>
</comment>
<protein>
    <recommendedName>
        <fullName evidence="5">MYND-type domain-containing protein</fullName>
    </recommendedName>
</protein>
<organism evidence="6 7">
    <name type="scientific">Rhodofomes roseus</name>
    <dbReference type="NCBI Taxonomy" id="34475"/>
    <lineage>
        <taxon>Eukaryota</taxon>
        <taxon>Fungi</taxon>
        <taxon>Dikarya</taxon>
        <taxon>Basidiomycota</taxon>
        <taxon>Agaricomycotina</taxon>
        <taxon>Agaricomycetes</taxon>
        <taxon>Polyporales</taxon>
        <taxon>Rhodofomes</taxon>
    </lineage>
</organism>
<evidence type="ECO:0000313" key="7">
    <source>
        <dbReference type="Proteomes" id="UP000814176"/>
    </source>
</evidence>